<dbReference type="OrthoDB" id="4507224at2759"/>
<keyword evidence="4" id="KW-1185">Reference proteome</keyword>
<name>A0A1F8ADA2_9EURO</name>
<dbReference type="EMBL" id="LYCR01000007">
    <property type="protein sequence ID" value="OGM49662.1"/>
    <property type="molecule type" value="Genomic_DNA"/>
</dbReference>
<dbReference type="Gene3D" id="3.50.50.60">
    <property type="entry name" value="FAD/NAD(P)-binding domain"/>
    <property type="match status" value="1"/>
</dbReference>
<proteinExistence type="inferred from homology"/>
<accession>A0A1F8ADA2</accession>
<evidence type="ECO:0000259" key="2">
    <source>
        <dbReference type="Pfam" id="PF05199"/>
    </source>
</evidence>
<dbReference type="GO" id="GO:0050660">
    <property type="term" value="F:flavin adenine dinucleotide binding"/>
    <property type="evidence" value="ECO:0007669"/>
    <property type="project" value="InterPro"/>
</dbReference>
<dbReference type="AlphaFoldDB" id="A0A1F8ADA2"/>
<dbReference type="Proteomes" id="UP000179179">
    <property type="component" value="Unassembled WGS sequence"/>
</dbReference>
<dbReference type="GeneID" id="34445204"/>
<comment type="caution">
    <text evidence="3">The sequence shown here is derived from an EMBL/GenBank/DDBJ whole genome shotgun (WGS) entry which is preliminary data.</text>
</comment>
<evidence type="ECO:0000256" key="1">
    <source>
        <dbReference type="ARBA" id="ARBA00010790"/>
    </source>
</evidence>
<dbReference type="Pfam" id="PF05199">
    <property type="entry name" value="GMC_oxred_C"/>
    <property type="match status" value="1"/>
</dbReference>
<gene>
    <name evidence="3" type="ORF">ABOM_001814</name>
</gene>
<organism evidence="3 4">
    <name type="scientific">Aspergillus bombycis</name>
    <dbReference type="NCBI Taxonomy" id="109264"/>
    <lineage>
        <taxon>Eukaryota</taxon>
        <taxon>Fungi</taxon>
        <taxon>Dikarya</taxon>
        <taxon>Ascomycota</taxon>
        <taxon>Pezizomycotina</taxon>
        <taxon>Eurotiomycetes</taxon>
        <taxon>Eurotiomycetidae</taxon>
        <taxon>Eurotiales</taxon>
        <taxon>Aspergillaceae</taxon>
        <taxon>Aspergillus</taxon>
    </lineage>
</organism>
<dbReference type="InterPro" id="IPR012132">
    <property type="entry name" value="GMC_OxRdtase"/>
</dbReference>
<comment type="similarity">
    <text evidence="1">Belongs to the GMC oxidoreductase family.</text>
</comment>
<dbReference type="PANTHER" id="PTHR11552:SF210">
    <property type="entry name" value="GLUCOSE-METHANOL-CHOLINE OXIDOREDUCTASE N-TERMINAL DOMAIN-CONTAINING PROTEIN-RELATED"/>
    <property type="match status" value="1"/>
</dbReference>
<dbReference type="InterPro" id="IPR036188">
    <property type="entry name" value="FAD/NAD-bd_sf"/>
</dbReference>
<evidence type="ECO:0000313" key="4">
    <source>
        <dbReference type="Proteomes" id="UP000179179"/>
    </source>
</evidence>
<reference evidence="3 4" key="1">
    <citation type="journal article" date="2016" name="Genome Biol. Evol.">
        <title>Draft genome sequence of an aflatoxigenic Aspergillus species, A. bombycis.</title>
        <authorList>
            <person name="Moore G.G."/>
            <person name="Mack B.M."/>
            <person name="Beltz S.B."/>
            <person name="Gilbert M.K."/>
        </authorList>
    </citation>
    <scope>NUCLEOTIDE SEQUENCE [LARGE SCALE GENOMIC DNA]</scope>
    <source>
        <strain evidence="4">NRRL 26010</strain>
    </source>
</reference>
<protein>
    <recommendedName>
        <fullName evidence="2">Glucose-methanol-choline oxidoreductase C-terminal domain-containing protein</fullName>
    </recommendedName>
</protein>
<dbReference type="RefSeq" id="XP_022393379.1">
    <property type="nucleotide sequence ID" value="XM_022528944.1"/>
</dbReference>
<sequence length="224" mass="24574">MAPETTSASKILWTAFSANDDRHQVIRDVFEQPDSPTCSQFMFLCQANLHETGTTFVGGKLLPGHFISFGVIQGIPFSRGSVHTSAANVEDKQTVDPHYFSHPLDLEIMARNPVDMEKLHKAEPLSQFLKPDGRRNHPDAFLTNLESAKKYLRDNATSTYHPCGTAAMLPQEKGGVVDEKLRVHGTTNLRICDASILPLITVGNIMSAVYAVAKRAADIIKADG</sequence>
<dbReference type="GO" id="GO:0016614">
    <property type="term" value="F:oxidoreductase activity, acting on CH-OH group of donors"/>
    <property type="evidence" value="ECO:0007669"/>
    <property type="project" value="InterPro"/>
</dbReference>
<dbReference type="InterPro" id="IPR007867">
    <property type="entry name" value="GMC_OxRtase_C"/>
</dbReference>
<dbReference type="STRING" id="109264.A0A1F8ADA2"/>
<dbReference type="PANTHER" id="PTHR11552">
    <property type="entry name" value="GLUCOSE-METHANOL-CHOLINE GMC OXIDOREDUCTASE"/>
    <property type="match status" value="1"/>
</dbReference>
<feature type="domain" description="Glucose-methanol-choline oxidoreductase C-terminal" evidence="2">
    <location>
        <begin position="76"/>
        <end position="213"/>
    </location>
</feature>
<evidence type="ECO:0000313" key="3">
    <source>
        <dbReference type="EMBL" id="OGM49662.1"/>
    </source>
</evidence>
<dbReference type="SUPFAM" id="SSF54373">
    <property type="entry name" value="FAD-linked reductases, C-terminal domain"/>
    <property type="match status" value="1"/>
</dbReference>
<dbReference type="SUPFAM" id="SSF51905">
    <property type="entry name" value="FAD/NAD(P)-binding domain"/>
    <property type="match status" value="1"/>
</dbReference>